<accession>A0ABT8SP84</accession>
<reference evidence="1" key="1">
    <citation type="submission" date="2023-07" db="EMBL/GenBank/DDBJ databases">
        <title>Brevundimonas soil sp. nov., isolated from the soil of chemical plant.</title>
        <authorList>
            <person name="Wu N."/>
        </authorList>
    </citation>
    <scope>NUCLEOTIDE SEQUENCE</scope>
    <source>
        <strain evidence="1">XZ-24</strain>
    </source>
</reference>
<dbReference type="RefSeq" id="WP_302110818.1">
    <property type="nucleotide sequence ID" value="NZ_JAUKTR010000006.1"/>
</dbReference>
<comment type="caution">
    <text evidence="1">The sequence shown here is derived from an EMBL/GenBank/DDBJ whole genome shotgun (WGS) entry which is preliminary data.</text>
</comment>
<sequence length="74" mass="8305">MLRTLRTDWQVVKADGQAIYTFDCPERAKAWAKACGVPGVTVEEVQVLARRIYRPRPVAARPDPFAIPPMPVRA</sequence>
<keyword evidence="2" id="KW-1185">Reference proteome</keyword>
<protein>
    <submittedName>
        <fullName evidence="1">Uncharacterized protein</fullName>
    </submittedName>
</protein>
<dbReference type="EMBL" id="JAUKTR010000006">
    <property type="protein sequence ID" value="MDO1560387.1"/>
    <property type="molecule type" value="Genomic_DNA"/>
</dbReference>
<proteinExistence type="predicted"/>
<dbReference type="Proteomes" id="UP001169063">
    <property type="component" value="Unassembled WGS sequence"/>
</dbReference>
<organism evidence="1 2">
    <name type="scientific">Peiella sedimenti</name>
    <dbReference type="NCBI Taxonomy" id="3061083"/>
    <lineage>
        <taxon>Bacteria</taxon>
        <taxon>Pseudomonadati</taxon>
        <taxon>Pseudomonadota</taxon>
        <taxon>Alphaproteobacteria</taxon>
        <taxon>Caulobacterales</taxon>
        <taxon>Caulobacteraceae</taxon>
        <taxon>Peiella</taxon>
    </lineage>
</organism>
<name>A0ABT8SP84_9CAUL</name>
<evidence type="ECO:0000313" key="1">
    <source>
        <dbReference type="EMBL" id="MDO1560387.1"/>
    </source>
</evidence>
<gene>
    <name evidence="1" type="ORF">Q0812_13210</name>
</gene>
<evidence type="ECO:0000313" key="2">
    <source>
        <dbReference type="Proteomes" id="UP001169063"/>
    </source>
</evidence>